<evidence type="ECO:0000313" key="6">
    <source>
        <dbReference type="Proteomes" id="UP000502260"/>
    </source>
</evidence>
<dbReference type="SFLD" id="SFLDG01129">
    <property type="entry name" value="C1.5:_HAD__Beta-PGM__Phosphata"/>
    <property type="match status" value="1"/>
</dbReference>
<dbReference type="GO" id="GO:0046872">
    <property type="term" value="F:metal ion binding"/>
    <property type="evidence" value="ECO:0007669"/>
    <property type="project" value="UniProtKB-KW"/>
</dbReference>
<protein>
    <submittedName>
        <fullName evidence="5">Phosphatase</fullName>
    </submittedName>
</protein>
<dbReference type="InterPro" id="IPR041492">
    <property type="entry name" value="HAD_2"/>
</dbReference>
<keyword evidence="6" id="KW-1185">Reference proteome</keyword>
<organism evidence="5 6">
    <name type="scientific">Sulfurimicrobium lacus</name>
    <dbReference type="NCBI Taxonomy" id="2715678"/>
    <lineage>
        <taxon>Bacteria</taxon>
        <taxon>Pseudomonadati</taxon>
        <taxon>Pseudomonadota</taxon>
        <taxon>Betaproteobacteria</taxon>
        <taxon>Nitrosomonadales</taxon>
        <taxon>Sulfuricellaceae</taxon>
        <taxon>Sulfurimicrobium</taxon>
    </lineage>
</organism>
<dbReference type="Gene3D" id="3.40.50.1000">
    <property type="entry name" value="HAD superfamily/HAD-like"/>
    <property type="match status" value="1"/>
</dbReference>
<proteinExistence type="predicted"/>
<name>A0A6F8V899_9PROT</name>
<keyword evidence="4" id="KW-0119">Carbohydrate metabolism</keyword>
<sequence length="215" mass="23690">MIKAVLFDLDGTLADTALDLGYALNEQRRRHGLAPLPHEQLRPYASHGTVGLLDVGFNLAPQDPSFSAMREEYLELYTANLCRLTCLFQGMAETLQQLEQRGIPWGVVTNKPARFTDPLMAALGLSERAASIISGDTCAHPKPHPEPLLCASREIGLPPETFAYVGDAQRDMEAALAAGMRPIIARYGYLGPDDHPEQWDAHCMIESPLELLRLL</sequence>
<keyword evidence="3" id="KW-0460">Magnesium</keyword>
<keyword evidence="2" id="KW-0378">Hydrolase</keyword>
<dbReference type="InterPro" id="IPR006439">
    <property type="entry name" value="HAD-SF_hydro_IA"/>
</dbReference>
<evidence type="ECO:0000256" key="3">
    <source>
        <dbReference type="ARBA" id="ARBA00022842"/>
    </source>
</evidence>
<dbReference type="PRINTS" id="PR00413">
    <property type="entry name" value="HADHALOGNASE"/>
</dbReference>
<dbReference type="Gene3D" id="1.10.150.240">
    <property type="entry name" value="Putative phosphatase, domain 2"/>
    <property type="match status" value="1"/>
</dbReference>
<dbReference type="InterPro" id="IPR023198">
    <property type="entry name" value="PGP-like_dom2"/>
</dbReference>
<dbReference type="GO" id="GO:0006281">
    <property type="term" value="P:DNA repair"/>
    <property type="evidence" value="ECO:0007669"/>
    <property type="project" value="TreeGrafter"/>
</dbReference>
<dbReference type="SFLD" id="SFLDG01135">
    <property type="entry name" value="C1.5.6:_HAD__Beta-PGM__Phospha"/>
    <property type="match status" value="1"/>
</dbReference>
<dbReference type="GO" id="GO:0008967">
    <property type="term" value="F:phosphoglycolate phosphatase activity"/>
    <property type="evidence" value="ECO:0007669"/>
    <property type="project" value="TreeGrafter"/>
</dbReference>
<dbReference type="KEGG" id="slac:SKTS_07700"/>
<evidence type="ECO:0000256" key="2">
    <source>
        <dbReference type="ARBA" id="ARBA00022801"/>
    </source>
</evidence>
<dbReference type="RefSeq" id="WP_173060657.1">
    <property type="nucleotide sequence ID" value="NZ_AP022853.1"/>
</dbReference>
<dbReference type="PANTHER" id="PTHR43434">
    <property type="entry name" value="PHOSPHOGLYCOLATE PHOSPHATASE"/>
    <property type="match status" value="1"/>
</dbReference>
<dbReference type="NCBIfam" id="TIGR01549">
    <property type="entry name" value="HAD-SF-IA-v1"/>
    <property type="match status" value="1"/>
</dbReference>
<dbReference type="SFLD" id="SFLDS00003">
    <property type="entry name" value="Haloacid_Dehalogenase"/>
    <property type="match status" value="1"/>
</dbReference>
<evidence type="ECO:0000313" key="5">
    <source>
        <dbReference type="EMBL" id="BCB25884.1"/>
    </source>
</evidence>
<keyword evidence="1" id="KW-0479">Metal-binding</keyword>
<gene>
    <name evidence="5" type="ORF">SKTS_07700</name>
</gene>
<reference evidence="6" key="1">
    <citation type="submission" date="2020-03" db="EMBL/GenBank/DDBJ databases">
        <title>Complete genome sequence of sulfur-oxidizing bacterium skT11.</title>
        <authorList>
            <person name="Kanda M."/>
            <person name="Kojima H."/>
            <person name="Fukui M."/>
        </authorList>
    </citation>
    <scope>NUCLEOTIDE SEQUENCE [LARGE SCALE GENOMIC DNA]</scope>
    <source>
        <strain evidence="6">skT11</strain>
    </source>
</reference>
<evidence type="ECO:0000256" key="1">
    <source>
        <dbReference type="ARBA" id="ARBA00022723"/>
    </source>
</evidence>
<dbReference type="PANTHER" id="PTHR43434:SF23">
    <property type="entry name" value="PHOSPHOGLYCOLATE PHOSPHATASE"/>
    <property type="match status" value="1"/>
</dbReference>
<evidence type="ECO:0000256" key="4">
    <source>
        <dbReference type="ARBA" id="ARBA00023277"/>
    </source>
</evidence>
<dbReference type="Proteomes" id="UP000502260">
    <property type="component" value="Chromosome"/>
</dbReference>
<dbReference type="InterPro" id="IPR050155">
    <property type="entry name" value="HAD-like_hydrolase_sf"/>
</dbReference>
<dbReference type="EMBL" id="AP022853">
    <property type="protein sequence ID" value="BCB25884.1"/>
    <property type="molecule type" value="Genomic_DNA"/>
</dbReference>
<dbReference type="GO" id="GO:0005829">
    <property type="term" value="C:cytosol"/>
    <property type="evidence" value="ECO:0007669"/>
    <property type="project" value="TreeGrafter"/>
</dbReference>
<dbReference type="InterPro" id="IPR036412">
    <property type="entry name" value="HAD-like_sf"/>
</dbReference>
<dbReference type="AlphaFoldDB" id="A0A6F8V899"/>
<dbReference type="InterPro" id="IPR023214">
    <property type="entry name" value="HAD_sf"/>
</dbReference>
<accession>A0A6F8V899</accession>
<dbReference type="SUPFAM" id="SSF56784">
    <property type="entry name" value="HAD-like"/>
    <property type="match status" value="1"/>
</dbReference>
<dbReference type="NCBIfam" id="TIGR01509">
    <property type="entry name" value="HAD-SF-IA-v3"/>
    <property type="match status" value="1"/>
</dbReference>
<dbReference type="Pfam" id="PF13419">
    <property type="entry name" value="HAD_2"/>
    <property type="match status" value="1"/>
</dbReference>